<dbReference type="RefSeq" id="XP_051608320.1">
    <property type="nucleotide sequence ID" value="XM_051752719.1"/>
</dbReference>
<evidence type="ECO:0000256" key="2">
    <source>
        <dbReference type="ARBA" id="ARBA00009085"/>
    </source>
</evidence>
<evidence type="ECO:0000256" key="6">
    <source>
        <dbReference type="ARBA" id="ARBA00022771"/>
    </source>
</evidence>
<feature type="domain" description="UBA" evidence="16">
    <location>
        <begin position="581"/>
        <end position="622"/>
    </location>
</feature>
<dbReference type="InterPro" id="IPR028889">
    <property type="entry name" value="USP"/>
</dbReference>
<dbReference type="PROSITE" id="PS50271">
    <property type="entry name" value="ZF_UBP"/>
    <property type="match status" value="1"/>
</dbReference>
<dbReference type="EC" id="3.4.19.12" evidence="11 15"/>
<dbReference type="CDD" id="cd14298">
    <property type="entry name" value="UBA2_scUBP14_like"/>
    <property type="match status" value="1"/>
</dbReference>
<evidence type="ECO:0000256" key="15">
    <source>
        <dbReference type="RuleBase" id="RU366025"/>
    </source>
</evidence>
<proteinExistence type="inferred from homology"/>
<feature type="binding site" evidence="13">
    <location>
        <position position="204"/>
    </location>
    <ligand>
        <name>Zn(2+)</name>
        <dbReference type="ChEBI" id="CHEBI:29105"/>
    </ligand>
</feature>
<dbReference type="PROSITE" id="PS50235">
    <property type="entry name" value="USP_3"/>
    <property type="match status" value="1"/>
</dbReference>
<dbReference type="InterPro" id="IPR013083">
    <property type="entry name" value="Znf_RING/FYVE/PHD"/>
</dbReference>
<evidence type="ECO:0000259" key="17">
    <source>
        <dbReference type="PROSITE" id="PS50235"/>
    </source>
</evidence>
<feature type="binding site" evidence="13">
    <location>
        <position position="187"/>
    </location>
    <ligand>
        <name>Zn(2+)</name>
        <dbReference type="ChEBI" id="CHEBI:29105"/>
    </ligand>
</feature>
<evidence type="ECO:0000256" key="10">
    <source>
        <dbReference type="ARBA" id="ARBA00022833"/>
    </source>
</evidence>
<dbReference type="PANTHER" id="PTHR24006">
    <property type="entry name" value="UBIQUITIN CARBOXYL-TERMINAL HYDROLASE"/>
    <property type="match status" value="1"/>
</dbReference>
<dbReference type="GO" id="GO:0006508">
    <property type="term" value="P:proteolysis"/>
    <property type="evidence" value="ECO:0007669"/>
    <property type="project" value="UniProtKB-KW"/>
</dbReference>
<dbReference type="Pfam" id="PF02148">
    <property type="entry name" value="zf-UBP"/>
    <property type="match status" value="1"/>
</dbReference>
<keyword evidence="4 11" id="KW-0479">Metal-binding</keyword>
<dbReference type="Pfam" id="PF17807">
    <property type="entry name" value="zf-UBP_var"/>
    <property type="match status" value="1"/>
</dbReference>
<dbReference type="InterPro" id="IPR041432">
    <property type="entry name" value="UBP13_Znf-UBP_var"/>
</dbReference>
<dbReference type="InterPro" id="IPR018200">
    <property type="entry name" value="USP_CS"/>
</dbReference>
<dbReference type="PROSITE" id="PS00972">
    <property type="entry name" value="USP_1"/>
    <property type="match status" value="1"/>
</dbReference>
<dbReference type="EMBL" id="JAIHNG010000121">
    <property type="protein sequence ID" value="KAI5957617.1"/>
    <property type="molecule type" value="Genomic_DNA"/>
</dbReference>
<dbReference type="InterPro" id="IPR001394">
    <property type="entry name" value="Peptidase_C19_UCH"/>
</dbReference>
<keyword evidence="6 14" id="KW-0863">Zinc-finger</keyword>
<dbReference type="InterPro" id="IPR015940">
    <property type="entry name" value="UBA"/>
</dbReference>
<dbReference type="FunFam" id="3.30.40.10:FF:000396">
    <property type="entry name" value="Ubiquitin carboxyl-terminal hydrolase"/>
    <property type="match status" value="1"/>
</dbReference>
<dbReference type="InterPro" id="IPR033864">
    <property type="entry name" value="UBA2_scUBP14-like"/>
</dbReference>
<accession>A0AAD5BDP2</accession>
<dbReference type="Pfam" id="PF00627">
    <property type="entry name" value="UBA"/>
    <property type="match status" value="2"/>
</dbReference>
<dbReference type="Gene3D" id="3.30.40.10">
    <property type="entry name" value="Zinc/RING finger domain, C3HC4 (zinc finger)"/>
    <property type="match status" value="2"/>
</dbReference>
<evidence type="ECO:0000256" key="8">
    <source>
        <dbReference type="ARBA" id="ARBA00022801"/>
    </source>
</evidence>
<dbReference type="Pfam" id="PF00443">
    <property type="entry name" value="UCH"/>
    <property type="match status" value="1"/>
</dbReference>
<dbReference type="GO" id="GO:0005634">
    <property type="term" value="C:nucleus"/>
    <property type="evidence" value="ECO:0007669"/>
    <property type="project" value="TreeGrafter"/>
</dbReference>
<protein>
    <recommendedName>
        <fullName evidence="11 15">Ubiquitin carboxyl-terminal hydrolase</fullName>
        <ecNumber evidence="11 15">3.4.19.12</ecNumber>
    </recommendedName>
</protein>
<dbReference type="PROSITE" id="PS50030">
    <property type="entry name" value="UBA"/>
    <property type="match status" value="2"/>
</dbReference>
<dbReference type="GO" id="GO:0004843">
    <property type="term" value="F:cysteine-type deubiquitinase activity"/>
    <property type="evidence" value="ECO:0007669"/>
    <property type="project" value="UniProtKB-UniRule"/>
</dbReference>
<feature type="domain" description="USP" evidence="17">
    <location>
        <begin position="313"/>
        <end position="785"/>
    </location>
</feature>
<feature type="active site" description="Nucleophile" evidence="12">
    <location>
        <position position="322"/>
    </location>
</feature>
<evidence type="ECO:0000256" key="12">
    <source>
        <dbReference type="PIRSR" id="PIRSR016308-1"/>
    </source>
</evidence>
<evidence type="ECO:0000256" key="5">
    <source>
        <dbReference type="ARBA" id="ARBA00022737"/>
    </source>
</evidence>
<keyword evidence="10 11" id="KW-0862">Zinc</keyword>
<evidence type="ECO:0000256" key="9">
    <source>
        <dbReference type="ARBA" id="ARBA00022807"/>
    </source>
</evidence>
<dbReference type="Gene3D" id="3.90.70.10">
    <property type="entry name" value="Cysteine proteinases"/>
    <property type="match status" value="1"/>
</dbReference>
<evidence type="ECO:0000256" key="13">
    <source>
        <dbReference type="PIRSR" id="PIRSR016308-3"/>
    </source>
</evidence>
<dbReference type="CDD" id="cd14385">
    <property type="entry name" value="UBA1_spUBP14_like"/>
    <property type="match status" value="1"/>
</dbReference>
<keyword evidence="9 11" id="KW-0788">Thiol protease</keyword>
<evidence type="ECO:0000256" key="11">
    <source>
        <dbReference type="PIRNR" id="PIRNR016308"/>
    </source>
</evidence>
<comment type="catalytic activity">
    <reaction evidence="1 11 15">
        <text>Thiol-dependent hydrolysis of ester, thioester, amide, peptide and isopeptide bonds formed by the C-terminal Gly of ubiquitin (a 76-residue protein attached to proteins as an intracellular targeting signal).</text>
        <dbReference type="EC" id="3.4.19.12"/>
    </reaction>
</comment>
<feature type="binding site" evidence="13">
    <location>
        <position position="184"/>
    </location>
    <ligand>
        <name>Zn(2+)</name>
        <dbReference type="ChEBI" id="CHEBI:29105"/>
    </ligand>
</feature>
<feature type="active site" description="Proton acceptor" evidence="12">
    <location>
        <position position="739"/>
    </location>
</feature>
<feature type="domain" description="UBP-type" evidence="18">
    <location>
        <begin position="162"/>
        <end position="271"/>
    </location>
</feature>
<dbReference type="GO" id="GO:0005829">
    <property type="term" value="C:cytosol"/>
    <property type="evidence" value="ECO:0007669"/>
    <property type="project" value="TreeGrafter"/>
</dbReference>
<dbReference type="InterPro" id="IPR038765">
    <property type="entry name" value="Papain-like_cys_pep_sf"/>
</dbReference>
<reference evidence="19 20" key="1">
    <citation type="journal article" date="2022" name="DNA Res.">
        <title>Genome analysis of five recently described species of the CUG-Ser clade uncovers Candida theae as a new hybrid lineage with pathogenic potential in the Candida parapsilosis species complex.</title>
        <authorList>
            <person name="Mixao V."/>
            <person name="Del Olmo V."/>
            <person name="Hegedusova E."/>
            <person name="Saus E."/>
            <person name="Pryszcz L."/>
            <person name="Cillingova A."/>
            <person name="Nosek J."/>
            <person name="Gabaldon T."/>
        </authorList>
    </citation>
    <scope>NUCLEOTIDE SEQUENCE [LARGE SCALE GENOMIC DNA]</scope>
    <source>
        <strain evidence="19 20">CBS 12239</strain>
    </source>
</reference>
<dbReference type="GeneID" id="76151370"/>
<dbReference type="PIRSF" id="PIRSF016308">
    <property type="entry name" value="UBP"/>
    <property type="match status" value="1"/>
</dbReference>
<gene>
    <name evidence="19" type="ORF">KGF57_003311</name>
</gene>
<dbReference type="GO" id="GO:0008270">
    <property type="term" value="F:zinc ion binding"/>
    <property type="evidence" value="ECO:0007669"/>
    <property type="project" value="UniProtKB-UniRule"/>
</dbReference>
<comment type="similarity">
    <text evidence="2 11 15">Belongs to the peptidase C19 family.</text>
</comment>
<keyword evidence="5" id="KW-0677">Repeat</keyword>
<dbReference type="FunFam" id="1.10.8.10:FF:000086">
    <property type="entry name" value="Ubiquitin carboxyl-terminal hydrolase"/>
    <property type="match status" value="1"/>
</dbReference>
<evidence type="ECO:0000259" key="18">
    <source>
        <dbReference type="PROSITE" id="PS50271"/>
    </source>
</evidence>
<evidence type="ECO:0000313" key="19">
    <source>
        <dbReference type="EMBL" id="KAI5957617.1"/>
    </source>
</evidence>
<dbReference type="AlphaFoldDB" id="A0AAD5BDP2"/>
<dbReference type="SUPFAM" id="SSF46934">
    <property type="entry name" value="UBA-like"/>
    <property type="match status" value="1"/>
</dbReference>
<dbReference type="InterPro" id="IPR009060">
    <property type="entry name" value="UBA-like_sf"/>
</dbReference>
<evidence type="ECO:0000256" key="1">
    <source>
        <dbReference type="ARBA" id="ARBA00000707"/>
    </source>
</evidence>
<dbReference type="SMART" id="SM00165">
    <property type="entry name" value="UBA"/>
    <property type="match status" value="2"/>
</dbReference>
<dbReference type="SUPFAM" id="SSF57850">
    <property type="entry name" value="RING/U-box"/>
    <property type="match status" value="1"/>
</dbReference>
<evidence type="ECO:0000256" key="7">
    <source>
        <dbReference type="ARBA" id="ARBA00022786"/>
    </source>
</evidence>
<dbReference type="SMART" id="SM00290">
    <property type="entry name" value="ZnF_UBP"/>
    <property type="match status" value="1"/>
</dbReference>
<feature type="domain" description="UBA" evidence="16">
    <location>
        <begin position="644"/>
        <end position="684"/>
    </location>
</feature>
<evidence type="ECO:0000259" key="16">
    <source>
        <dbReference type="PROSITE" id="PS50030"/>
    </source>
</evidence>
<sequence length="785" mass="88340">MGLELPQNIPPHVPAGAKIYKDDCMYTFDTAENNDLGLDIDLKTYRAYSRNNEYNYTKQNYEATGNYLYLNVKKTLKPKEEIDKLLYDDDGEKSPKIRKLEIKNVSEEDYYNTEISLYDVKQDKLYPRSELSAAFNNLFEEILSANSSNDDEEIKQWEQEIAPCPHSVNVEQFDFDGTLDLTKCSQCDLKENLWICLHCGALGCGRQQYASTMKGNGHALAHYETSQHPVALKLGSLSGDSESYDAYCYQCNDEVKVPNLAAILKKYGIDLEKTKKTEKSLVELNIDQNLNWDFKLDGAGGDKLPPVYGKGLTGLKNLGNSCYMNSVLQALFDLSSYKEFFKGLNPKLDINPAEDLSSQLLKIYDGLYSGRYSVPSPLKGEDYQLGIKPFVFKNLIGQNHPEFKTQRQQDAYEFLLYLLDKLDNEFGLKLNEDLKFVYTEKVVCDNCKHGSLKNELVDNISVPLEETVLATEGDEKVYKEVDLRDSFQKVAGPELIPGYQCDNCNSKPGAALKSGGFTSFPKYLIVSAQRIKLENWAPAKVDVPVKVPFTLDLSEFKAPFFKEGEIEVTPSRSNDDTQTFTANAEQLNTLLGMGFPEPRSIKALYSTGNNDAEAAMNWLFEHMEDPDIDEPLDLTGEGLKAPSTPSDEAVSNLVGMGFSHQLSKKALYLNNDDPSAAVEWLFSNPDDDGVIEVNDKVPVNAGKEKRDLLAKLSNESKSSGQYQLKSVICHKGASSHTGHYVVFVKKFVDGAWKWVLFNDEKVVLCQEENLKEVEKNAYIYIFEQV</sequence>
<dbReference type="Gene3D" id="1.10.8.10">
    <property type="entry name" value="DNA helicase RuvA subunit, C-terminal domain"/>
    <property type="match status" value="2"/>
</dbReference>
<dbReference type="InterPro" id="IPR050164">
    <property type="entry name" value="Peptidase_C19"/>
</dbReference>
<keyword evidence="8 11" id="KW-0378">Hydrolase</keyword>
<comment type="caution">
    <text evidence="19">The sequence shown here is derived from an EMBL/GenBank/DDBJ whole genome shotgun (WGS) entry which is preliminary data.</text>
</comment>
<dbReference type="InterPro" id="IPR016652">
    <property type="entry name" value="Ubiquitinyl_hydrolase"/>
</dbReference>
<keyword evidence="20" id="KW-1185">Reference proteome</keyword>
<keyword evidence="7 11" id="KW-0833">Ubl conjugation pathway</keyword>
<evidence type="ECO:0000256" key="4">
    <source>
        <dbReference type="ARBA" id="ARBA00022723"/>
    </source>
</evidence>
<dbReference type="GO" id="GO:0016579">
    <property type="term" value="P:protein deubiquitination"/>
    <property type="evidence" value="ECO:0007669"/>
    <property type="project" value="InterPro"/>
</dbReference>
<dbReference type="Proteomes" id="UP001204833">
    <property type="component" value="Unassembled WGS sequence"/>
</dbReference>
<dbReference type="PANTHER" id="PTHR24006:SF664">
    <property type="entry name" value="UBIQUITIN CARBOXYL-TERMINAL HYDROLASE"/>
    <property type="match status" value="1"/>
</dbReference>
<evidence type="ECO:0000313" key="20">
    <source>
        <dbReference type="Proteomes" id="UP001204833"/>
    </source>
</evidence>
<dbReference type="PROSITE" id="PS00973">
    <property type="entry name" value="USP_2"/>
    <property type="match status" value="1"/>
</dbReference>
<keyword evidence="3 11" id="KW-0645">Protease</keyword>
<name>A0AAD5BDP2_9ASCO</name>
<dbReference type="CDD" id="cd02658">
    <property type="entry name" value="Peptidase_C19B"/>
    <property type="match status" value="1"/>
</dbReference>
<dbReference type="SUPFAM" id="SSF54001">
    <property type="entry name" value="Cysteine proteinases"/>
    <property type="match status" value="1"/>
</dbReference>
<dbReference type="InterPro" id="IPR001607">
    <property type="entry name" value="Znf_UBP"/>
</dbReference>
<evidence type="ECO:0000256" key="14">
    <source>
        <dbReference type="PROSITE-ProRule" id="PRU00502"/>
    </source>
</evidence>
<evidence type="ECO:0000256" key="3">
    <source>
        <dbReference type="ARBA" id="ARBA00022670"/>
    </source>
</evidence>
<organism evidence="19 20">
    <name type="scientific">Candida theae</name>
    <dbReference type="NCBI Taxonomy" id="1198502"/>
    <lineage>
        <taxon>Eukaryota</taxon>
        <taxon>Fungi</taxon>
        <taxon>Dikarya</taxon>
        <taxon>Ascomycota</taxon>
        <taxon>Saccharomycotina</taxon>
        <taxon>Pichiomycetes</taxon>
        <taxon>Debaryomycetaceae</taxon>
        <taxon>Candida/Lodderomyces clade</taxon>
        <taxon>Candida</taxon>
    </lineage>
</organism>
<feature type="binding site" evidence="13">
    <location>
        <position position="218"/>
    </location>
    <ligand>
        <name>Zn(2+)</name>
        <dbReference type="ChEBI" id="CHEBI:29105"/>
    </ligand>
</feature>